<organism evidence="9 10">
    <name type="scientific">Rhizobium oryzicola</name>
    <dbReference type="NCBI Taxonomy" id="1232668"/>
    <lineage>
        <taxon>Bacteria</taxon>
        <taxon>Pseudomonadati</taxon>
        <taxon>Pseudomonadota</taxon>
        <taxon>Alphaproteobacteria</taxon>
        <taxon>Hyphomicrobiales</taxon>
        <taxon>Rhizobiaceae</taxon>
        <taxon>Rhizobium/Agrobacterium group</taxon>
        <taxon>Rhizobium</taxon>
    </lineage>
</organism>
<keyword evidence="3" id="KW-0807">Transducer</keyword>
<dbReference type="PROSITE" id="PS50885">
    <property type="entry name" value="HAMP"/>
    <property type="match status" value="2"/>
</dbReference>
<dbReference type="InterPro" id="IPR051310">
    <property type="entry name" value="MCP_chemotaxis"/>
</dbReference>
<keyword evidence="10" id="KW-1185">Reference proteome</keyword>
<feature type="transmembrane region" description="Helical" evidence="6">
    <location>
        <begin position="303"/>
        <end position="324"/>
    </location>
</feature>
<gene>
    <name evidence="9" type="ORF">Q2T52_04200</name>
</gene>
<accession>A0ABT8SSD4</accession>
<keyword evidence="1" id="KW-0145">Chemotaxis</keyword>
<feature type="region of interest" description="Disordered" evidence="5">
    <location>
        <begin position="707"/>
        <end position="728"/>
    </location>
</feature>
<reference evidence="9" key="2">
    <citation type="submission" date="2023-07" db="EMBL/GenBank/DDBJ databases">
        <authorList>
            <person name="Sun H."/>
        </authorList>
    </citation>
    <scope>NUCLEOTIDE SEQUENCE</scope>
    <source>
        <strain evidence="9">05753</strain>
    </source>
</reference>
<dbReference type="PROSITE" id="PS50111">
    <property type="entry name" value="CHEMOTAXIS_TRANSDUC_2"/>
    <property type="match status" value="1"/>
</dbReference>
<dbReference type="InterPro" id="IPR003660">
    <property type="entry name" value="HAMP_dom"/>
</dbReference>
<evidence type="ECO:0000259" key="8">
    <source>
        <dbReference type="PROSITE" id="PS50885"/>
    </source>
</evidence>
<evidence type="ECO:0000313" key="10">
    <source>
        <dbReference type="Proteomes" id="UP001169006"/>
    </source>
</evidence>
<keyword evidence="6" id="KW-0812">Transmembrane</keyword>
<feature type="compositionally biased region" description="Polar residues" evidence="5">
    <location>
        <begin position="710"/>
        <end position="721"/>
    </location>
</feature>
<keyword evidence="6" id="KW-1133">Transmembrane helix</keyword>
<evidence type="ECO:0000313" key="9">
    <source>
        <dbReference type="EMBL" id="MDO1581291.1"/>
    </source>
</evidence>
<dbReference type="PANTHER" id="PTHR43531">
    <property type="entry name" value="PROTEIN ICFG"/>
    <property type="match status" value="1"/>
</dbReference>
<feature type="domain" description="HAMP" evidence="8">
    <location>
        <begin position="408"/>
        <end position="460"/>
    </location>
</feature>
<dbReference type="SMART" id="SM00283">
    <property type="entry name" value="MA"/>
    <property type="match status" value="1"/>
</dbReference>
<feature type="domain" description="Methyl-accepting transducer" evidence="7">
    <location>
        <begin position="465"/>
        <end position="694"/>
    </location>
</feature>
<comment type="caution">
    <text evidence="9">The sequence shown here is derived from an EMBL/GenBank/DDBJ whole genome shotgun (WGS) entry which is preliminary data.</text>
</comment>
<dbReference type="Pfam" id="PF00015">
    <property type="entry name" value="MCPsignal"/>
    <property type="match status" value="1"/>
</dbReference>
<dbReference type="InterPro" id="IPR004089">
    <property type="entry name" value="MCPsignal_dom"/>
</dbReference>
<comment type="similarity">
    <text evidence="2">Belongs to the methyl-accepting chemotaxis (MCP) protein family.</text>
</comment>
<dbReference type="CDD" id="cd06225">
    <property type="entry name" value="HAMP"/>
    <property type="match status" value="1"/>
</dbReference>
<evidence type="ECO:0000256" key="6">
    <source>
        <dbReference type="SAM" id="Phobius"/>
    </source>
</evidence>
<keyword evidence="6" id="KW-0472">Membrane</keyword>
<dbReference type="Proteomes" id="UP001169006">
    <property type="component" value="Unassembled WGS sequence"/>
</dbReference>
<evidence type="ECO:0000256" key="3">
    <source>
        <dbReference type="PROSITE-ProRule" id="PRU00284"/>
    </source>
</evidence>
<dbReference type="SUPFAM" id="SSF58104">
    <property type="entry name" value="Methyl-accepting chemotaxis protein (MCP) signaling domain"/>
    <property type="match status" value="1"/>
</dbReference>
<protein>
    <submittedName>
        <fullName evidence="9">HAMP domain-containing methyl-accepting chemotaxis protein</fullName>
    </submittedName>
</protein>
<name>A0ABT8SSD4_9HYPH</name>
<keyword evidence="4" id="KW-0175">Coiled coil</keyword>
<feature type="domain" description="HAMP" evidence="8">
    <location>
        <begin position="326"/>
        <end position="379"/>
    </location>
</feature>
<evidence type="ECO:0000256" key="1">
    <source>
        <dbReference type="ARBA" id="ARBA00022500"/>
    </source>
</evidence>
<sequence length="728" mass="78736">MSILAINSWSAWNDAREHESLSYAARASSQLFLSLANMRAESSVTNGLLLKANPVTDVPSYLAPLREREWQGAENAMVALKQFDFPDKATTIAYLEDAFKSLKTLQDQAAVAITQPKASRPSTIVADYANKTTELQDRLNLIGKDVQVRLLLSDPMIDKLMTLHKIAWNLRVSAGGAQSVITNNVPTRGAIPADAPAQQQAAFSRLDTLAETIDDQMKGLPVMPKIKAAVDNSKKIFFDPAFRQFQVDALQKLMANEKLSFTRDEWDAKTVPLLYSLTDVAAAFIDGASDAAAAKRAKAMNELLVSIGFLAASIVFTAVIFVLINRRLIRPITNLTFSMRRISEGALDTQIPGVGRKDEIGSMASAVDIFREGALRNVTLEREAEENRLRAEREKVEAQIQAEAAAEERLNQTTAALGEGLKRLASGDMLCEISEEFTPQFEALRRDFNTSVSQLREALIAVGASVNSVTSGSGEISQASDDLAKRTEQQAASIEQTAAALEEITGNVRSTSQRTIEARGLVSDARKQADQAGSVVTNAVAAMDKIEKSAHQINQNIGVIDEIAFQTNLLALNAGVEAARAGEAGKGFAVVAQEVRELAQRSANAAKEIKSLIQDSEAAVNEGVKLVNNTGEGLAVIARLVQSIDSHMGEIAAASQEQSTGINEVNTAVNHMDKTTQQNAAMVEEMNAASAHLAEEARHLAETLRRFRTSHSNNAQRSTAGYRQDYAA</sequence>
<dbReference type="CDD" id="cd11386">
    <property type="entry name" value="MCP_signal"/>
    <property type="match status" value="1"/>
</dbReference>
<evidence type="ECO:0000259" key="7">
    <source>
        <dbReference type="PROSITE" id="PS50111"/>
    </source>
</evidence>
<dbReference type="SMART" id="SM00304">
    <property type="entry name" value="HAMP"/>
    <property type="match status" value="2"/>
</dbReference>
<dbReference type="Pfam" id="PF00672">
    <property type="entry name" value="HAMP"/>
    <property type="match status" value="1"/>
</dbReference>
<feature type="coiled-coil region" evidence="4">
    <location>
        <begin position="375"/>
        <end position="413"/>
    </location>
</feature>
<dbReference type="RefSeq" id="WP_302075409.1">
    <property type="nucleotide sequence ID" value="NZ_JAUKWQ010000001.1"/>
</dbReference>
<reference evidence="9" key="1">
    <citation type="journal article" date="2015" name="Int. J. Syst. Evol. Microbiol.">
        <title>Rhizobium oryzicola sp. nov., potential plant-growth-promoting endophytic bacteria isolated from rice roots.</title>
        <authorList>
            <person name="Zhang X.X."/>
            <person name="Gao J.S."/>
            <person name="Cao Y.H."/>
            <person name="Sheirdil R.A."/>
            <person name="Wang X.C."/>
            <person name="Zhang L."/>
        </authorList>
    </citation>
    <scope>NUCLEOTIDE SEQUENCE</scope>
    <source>
        <strain evidence="9">05753</strain>
    </source>
</reference>
<dbReference type="EMBL" id="JAUKWQ010000001">
    <property type="protein sequence ID" value="MDO1581291.1"/>
    <property type="molecule type" value="Genomic_DNA"/>
</dbReference>
<dbReference type="Gene3D" id="6.10.340.10">
    <property type="match status" value="1"/>
</dbReference>
<dbReference type="PANTHER" id="PTHR43531:SF11">
    <property type="entry name" value="METHYL-ACCEPTING CHEMOTAXIS PROTEIN 3"/>
    <property type="match status" value="1"/>
</dbReference>
<evidence type="ECO:0000256" key="5">
    <source>
        <dbReference type="SAM" id="MobiDB-lite"/>
    </source>
</evidence>
<evidence type="ECO:0000256" key="4">
    <source>
        <dbReference type="SAM" id="Coils"/>
    </source>
</evidence>
<evidence type="ECO:0000256" key="2">
    <source>
        <dbReference type="ARBA" id="ARBA00029447"/>
    </source>
</evidence>
<dbReference type="SUPFAM" id="SSF158472">
    <property type="entry name" value="HAMP domain-like"/>
    <property type="match status" value="1"/>
</dbReference>
<dbReference type="Gene3D" id="1.10.287.950">
    <property type="entry name" value="Methyl-accepting chemotaxis protein"/>
    <property type="match status" value="1"/>
</dbReference>
<proteinExistence type="inferred from homology"/>